<protein>
    <submittedName>
        <fullName evidence="1">Uncharacterized protein</fullName>
    </submittedName>
</protein>
<dbReference type="Proteomes" id="UP001054945">
    <property type="component" value="Unassembled WGS sequence"/>
</dbReference>
<comment type="caution">
    <text evidence="1">The sequence shown here is derived from an EMBL/GenBank/DDBJ whole genome shotgun (WGS) entry which is preliminary data.</text>
</comment>
<dbReference type="EMBL" id="BPLR01004926">
    <property type="protein sequence ID" value="GIX98549.1"/>
    <property type="molecule type" value="Genomic_DNA"/>
</dbReference>
<name>A0AAV4PRU7_CAEEX</name>
<proteinExistence type="predicted"/>
<dbReference type="AlphaFoldDB" id="A0AAV4PRU7"/>
<gene>
    <name evidence="1" type="ORF">CEXT_615181</name>
</gene>
<sequence>MSPISGPANGAYGGLSGSIQLVVVRAGRKSSRICAGIRPTPRTAGFQCNAITSTVVGFFNGITSLVRIFLIDPDGETFRLTDFTRLSPSDIRQLLFFKKIFQPPRFSLQIVVLSIEGEIHSPFPNSRSKCPNGEKEKGSHFLFPLNITSENLLPVSFESYRFEI</sequence>
<accession>A0AAV4PRU7</accession>
<evidence type="ECO:0000313" key="1">
    <source>
        <dbReference type="EMBL" id="GIX98549.1"/>
    </source>
</evidence>
<reference evidence="1 2" key="1">
    <citation type="submission" date="2021-06" db="EMBL/GenBank/DDBJ databases">
        <title>Caerostris extrusa draft genome.</title>
        <authorList>
            <person name="Kono N."/>
            <person name="Arakawa K."/>
        </authorList>
    </citation>
    <scope>NUCLEOTIDE SEQUENCE [LARGE SCALE GENOMIC DNA]</scope>
</reference>
<organism evidence="1 2">
    <name type="scientific">Caerostris extrusa</name>
    <name type="common">Bark spider</name>
    <name type="synonym">Caerostris bankana</name>
    <dbReference type="NCBI Taxonomy" id="172846"/>
    <lineage>
        <taxon>Eukaryota</taxon>
        <taxon>Metazoa</taxon>
        <taxon>Ecdysozoa</taxon>
        <taxon>Arthropoda</taxon>
        <taxon>Chelicerata</taxon>
        <taxon>Arachnida</taxon>
        <taxon>Araneae</taxon>
        <taxon>Araneomorphae</taxon>
        <taxon>Entelegynae</taxon>
        <taxon>Araneoidea</taxon>
        <taxon>Araneidae</taxon>
        <taxon>Caerostris</taxon>
    </lineage>
</organism>
<keyword evidence="2" id="KW-1185">Reference proteome</keyword>
<evidence type="ECO:0000313" key="2">
    <source>
        <dbReference type="Proteomes" id="UP001054945"/>
    </source>
</evidence>